<sequence>MAVPSSDAQVPHEHIDVSDGGDMSLYIDDYDPTIRQNEPSGDRVGESGAKRLAQTASIKVQRSILAERSHRWCSKETDVGLSGDTVRSMELWLRAFHSTTDALPVQSISVEEVWHTIMAGDKYGFDFQRLKSWFVAWYKWMRTENGEEKFFEEFGPQLLFPCYAFNYAVGFQDLTRFITYNESRHIIEINPTHHRQMHLRPLIIRKSLAVFAMWFVRRNHLNAAKDRLRTRLHQALFTRVNEIIDEATCACKEKTVFDFLKELRRIRVSPLDSSSTKASIAEMLDRLQQFNAVNTRAHTSVSQSRQRLCLHCRLNGKVIVEEAIERVSKYFDGLCLDCMERTKDLKVDRNKDQDYWFHHLWKESYDRKCRLSHGEPTWYFSFMGRKEKRGLIAE</sequence>
<accession>A0A8H6P7V1</accession>
<evidence type="ECO:0000313" key="3">
    <source>
        <dbReference type="Proteomes" id="UP000630445"/>
    </source>
</evidence>
<dbReference type="AlphaFoldDB" id="A0A8H6P7V1"/>
<name>A0A8H6P7V1_9EURO</name>
<keyword evidence="3" id="KW-1185">Reference proteome</keyword>
<evidence type="ECO:0000256" key="1">
    <source>
        <dbReference type="SAM" id="MobiDB-lite"/>
    </source>
</evidence>
<organism evidence="2 3">
    <name type="scientific">Aspergillus hiratsukae</name>
    <dbReference type="NCBI Taxonomy" id="1194566"/>
    <lineage>
        <taxon>Eukaryota</taxon>
        <taxon>Fungi</taxon>
        <taxon>Dikarya</taxon>
        <taxon>Ascomycota</taxon>
        <taxon>Pezizomycotina</taxon>
        <taxon>Eurotiomycetes</taxon>
        <taxon>Eurotiomycetidae</taxon>
        <taxon>Eurotiales</taxon>
        <taxon>Aspergillaceae</taxon>
        <taxon>Aspergillus</taxon>
        <taxon>Aspergillus subgen. Fumigati</taxon>
    </lineage>
</organism>
<dbReference type="EMBL" id="JACBAD010002054">
    <property type="protein sequence ID" value="KAF7118968.1"/>
    <property type="molecule type" value="Genomic_DNA"/>
</dbReference>
<gene>
    <name evidence="2" type="ORF">CNMCM5793_008608</name>
</gene>
<feature type="region of interest" description="Disordered" evidence="1">
    <location>
        <begin position="1"/>
        <end position="21"/>
    </location>
</feature>
<proteinExistence type="predicted"/>
<comment type="caution">
    <text evidence="2">The sequence shown here is derived from an EMBL/GenBank/DDBJ whole genome shotgun (WGS) entry which is preliminary data.</text>
</comment>
<protein>
    <submittedName>
        <fullName evidence="2">Uncharacterized protein</fullName>
    </submittedName>
</protein>
<evidence type="ECO:0000313" key="2">
    <source>
        <dbReference type="EMBL" id="KAF7118968.1"/>
    </source>
</evidence>
<dbReference type="OrthoDB" id="268428at2759"/>
<reference evidence="2" key="1">
    <citation type="submission" date="2020-06" db="EMBL/GenBank/DDBJ databases">
        <title>Draft genome sequences of strains closely related to Aspergillus parafelis and Aspergillus hiratsukae.</title>
        <authorList>
            <person name="Dos Santos R.A.C."/>
            <person name="Rivero-Menendez O."/>
            <person name="Steenwyk J.L."/>
            <person name="Mead M.E."/>
            <person name="Goldman G.H."/>
            <person name="Alastruey-Izquierdo A."/>
            <person name="Rokas A."/>
        </authorList>
    </citation>
    <scope>NUCLEOTIDE SEQUENCE</scope>
    <source>
        <strain evidence="2">CNM-CM5793</strain>
    </source>
</reference>
<dbReference type="Proteomes" id="UP000630445">
    <property type="component" value="Unassembled WGS sequence"/>
</dbReference>